<accession>A0A2I2GHU3</accession>
<evidence type="ECO:0000256" key="3">
    <source>
        <dbReference type="SAM" id="Phobius"/>
    </source>
</evidence>
<feature type="transmembrane region" description="Helical" evidence="3">
    <location>
        <begin position="320"/>
        <end position="347"/>
    </location>
</feature>
<dbReference type="Pfam" id="PF07690">
    <property type="entry name" value="MFS_1"/>
    <property type="match status" value="1"/>
</dbReference>
<feature type="transmembrane region" description="Helical" evidence="3">
    <location>
        <begin position="95"/>
        <end position="114"/>
    </location>
</feature>
<comment type="caution">
    <text evidence="4">The sequence shown here is derived from an EMBL/GenBank/DDBJ whole genome shotgun (WGS) entry which is preliminary data.</text>
</comment>
<feature type="transmembrane region" description="Helical" evidence="3">
    <location>
        <begin position="120"/>
        <end position="142"/>
    </location>
</feature>
<keyword evidence="3" id="KW-0472">Membrane</keyword>
<dbReference type="AlphaFoldDB" id="A0A2I2GHU3"/>
<feature type="transmembrane region" description="Helical" evidence="3">
    <location>
        <begin position="389"/>
        <end position="413"/>
    </location>
</feature>
<evidence type="ECO:0000313" key="5">
    <source>
        <dbReference type="Proteomes" id="UP000234275"/>
    </source>
</evidence>
<feature type="transmembrane region" description="Helical" evidence="3">
    <location>
        <begin position="21"/>
        <end position="43"/>
    </location>
</feature>
<feature type="transmembrane region" description="Helical" evidence="3">
    <location>
        <begin position="229"/>
        <end position="255"/>
    </location>
</feature>
<dbReference type="Gene3D" id="1.20.1250.20">
    <property type="entry name" value="MFS general substrate transporter like domains"/>
    <property type="match status" value="2"/>
</dbReference>
<feature type="transmembrane region" description="Helical" evidence="3">
    <location>
        <begin position="189"/>
        <end position="208"/>
    </location>
</feature>
<comment type="subcellular location">
    <subcellularLocation>
        <location evidence="1">Membrane</location>
        <topology evidence="1">Multi-pass membrane protein</topology>
    </subcellularLocation>
</comment>
<evidence type="ECO:0000256" key="1">
    <source>
        <dbReference type="ARBA" id="ARBA00004141"/>
    </source>
</evidence>
<feature type="transmembrane region" description="Helical" evidence="3">
    <location>
        <begin position="154"/>
        <end position="177"/>
    </location>
</feature>
<protein>
    <submittedName>
        <fullName evidence="4">MFS general substrate transporter</fullName>
    </submittedName>
</protein>
<gene>
    <name evidence="4" type="ORF">P170DRAFT_453831</name>
</gene>
<dbReference type="VEuPathDB" id="FungiDB:P170DRAFT_453831"/>
<dbReference type="GO" id="GO:0022857">
    <property type="term" value="F:transmembrane transporter activity"/>
    <property type="evidence" value="ECO:0007669"/>
    <property type="project" value="InterPro"/>
</dbReference>
<dbReference type="SUPFAM" id="SSF103473">
    <property type="entry name" value="MFS general substrate transporter"/>
    <property type="match status" value="1"/>
</dbReference>
<dbReference type="InterPro" id="IPR011701">
    <property type="entry name" value="MFS"/>
</dbReference>
<keyword evidence="5" id="KW-1185">Reference proteome</keyword>
<dbReference type="GeneID" id="36559091"/>
<dbReference type="Proteomes" id="UP000234275">
    <property type="component" value="Unassembled WGS sequence"/>
</dbReference>
<reference evidence="4 5" key="1">
    <citation type="submission" date="2016-12" db="EMBL/GenBank/DDBJ databases">
        <title>The genomes of Aspergillus section Nigri reveals drivers in fungal speciation.</title>
        <authorList>
            <consortium name="DOE Joint Genome Institute"/>
            <person name="Vesth T.C."/>
            <person name="Nybo J."/>
            <person name="Theobald S."/>
            <person name="Brandl J."/>
            <person name="Frisvad J.C."/>
            <person name="Nielsen K.F."/>
            <person name="Lyhne E.K."/>
            <person name="Kogle M.E."/>
            <person name="Kuo A."/>
            <person name="Riley R."/>
            <person name="Clum A."/>
            <person name="Nolan M."/>
            <person name="Lipzen A."/>
            <person name="Salamov A."/>
            <person name="Henrissat B."/>
            <person name="Wiebenga A."/>
            <person name="De Vries R.P."/>
            <person name="Grigoriev I.V."/>
            <person name="Mortensen U.H."/>
            <person name="Andersen M.R."/>
            <person name="Baker S.E."/>
        </authorList>
    </citation>
    <scope>NUCLEOTIDE SEQUENCE [LARGE SCALE GENOMIC DNA]</scope>
    <source>
        <strain evidence="4 5">IBT 23096</strain>
    </source>
</reference>
<name>A0A2I2GHU3_9EURO</name>
<feature type="transmembrane region" description="Helical" evidence="3">
    <location>
        <begin position="267"/>
        <end position="288"/>
    </location>
</feature>
<comment type="similarity">
    <text evidence="2">Belongs to the major facilitator superfamily. Monocarboxylate porter (TC 2.A.1.13) family.</text>
</comment>
<dbReference type="RefSeq" id="XP_024707754.1">
    <property type="nucleotide sequence ID" value="XM_024851392.1"/>
</dbReference>
<dbReference type="InterPro" id="IPR036259">
    <property type="entry name" value="MFS_trans_sf"/>
</dbReference>
<dbReference type="PANTHER" id="PTHR11360">
    <property type="entry name" value="MONOCARBOXYLATE TRANSPORTER"/>
    <property type="match status" value="1"/>
</dbReference>
<organism evidence="4 5">
    <name type="scientific">Aspergillus steynii IBT 23096</name>
    <dbReference type="NCBI Taxonomy" id="1392250"/>
    <lineage>
        <taxon>Eukaryota</taxon>
        <taxon>Fungi</taxon>
        <taxon>Dikarya</taxon>
        <taxon>Ascomycota</taxon>
        <taxon>Pezizomycotina</taxon>
        <taxon>Eurotiomycetes</taxon>
        <taxon>Eurotiomycetidae</taxon>
        <taxon>Eurotiales</taxon>
        <taxon>Aspergillaceae</taxon>
        <taxon>Aspergillus</taxon>
        <taxon>Aspergillus subgen. Circumdati</taxon>
    </lineage>
</organism>
<dbReference type="InterPro" id="IPR050327">
    <property type="entry name" value="Proton-linked_MCT"/>
</dbReference>
<feature type="transmembrane region" description="Helical" evidence="3">
    <location>
        <begin position="66"/>
        <end position="88"/>
    </location>
</feature>
<keyword evidence="3" id="KW-0812">Transmembrane</keyword>
<keyword evidence="3" id="KW-1133">Transmembrane helix</keyword>
<evidence type="ECO:0000313" key="4">
    <source>
        <dbReference type="EMBL" id="PLB52452.1"/>
    </source>
</evidence>
<proteinExistence type="inferred from homology"/>
<sequence length="421" mass="44812">MKNELPPLERQTAHSPPPPHNGGIAWLSVLAGFLAFVIAWGPASGCGSFQDYYETQLLTQSSPSKISWIGTTNVFLLIGTGVCSGPLFDRGYGRFMVCGGCVTVIFGMMMLSLSQKYYQVMLSHGICVGLGAGITYIPMLALVNCNFVGAKRAIANGVVASGGSAGGVIFPIVFLRLLPRLGFPWTVRILGFLQLGCFFTILPIIFLVPFPESTKTRSLIHWDALRQPAFSCFALFTFLVHIAYFVPMVFVPVYAIQQLNLSRETGMYLLAGLNGGSGLGRIGSSLVVHKVGPTNMLLLAASVCGITQLAWISVANLAGLAVFSVMFGIFSGIIIATLPLVVVHPLISPRCGVIGTRMGMVWFVGGVGILIGSPIGGSLTSETAVNHFLGLQVFSGVVMLASLVFLSVTVAIFQRHRESVG</sequence>
<dbReference type="GO" id="GO:0016020">
    <property type="term" value="C:membrane"/>
    <property type="evidence" value="ECO:0007669"/>
    <property type="project" value="UniProtKB-SubCell"/>
</dbReference>
<feature type="transmembrane region" description="Helical" evidence="3">
    <location>
        <begin position="295"/>
        <end position="314"/>
    </location>
</feature>
<dbReference type="PANTHER" id="PTHR11360:SF252">
    <property type="entry name" value="MAJOR FACILITATOR SUPERFAMILY (MFS) PROFILE DOMAIN-CONTAINING PROTEIN-RELATED"/>
    <property type="match status" value="1"/>
</dbReference>
<dbReference type="EMBL" id="MSFO01000002">
    <property type="protein sequence ID" value="PLB52452.1"/>
    <property type="molecule type" value="Genomic_DNA"/>
</dbReference>
<evidence type="ECO:0000256" key="2">
    <source>
        <dbReference type="ARBA" id="ARBA00006727"/>
    </source>
</evidence>
<feature type="transmembrane region" description="Helical" evidence="3">
    <location>
        <begin position="359"/>
        <end position="377"/>
    </location>
</feature>
<dbReference type="OrthoDB" id="6509908at2759"/>